<feature type="signal peptide" evidence="1">
    <location>
        <begin position="1"/>
        <end position="23"/>
    </location>
</feature>
<evidence type="ECO:0000256" key="1">
    <source>
        <dbReference type="SAM" id="SignalP"/>
    </source>
</evidence>
<keyword evidence="3" id="KW-1185">Reference proteome</keyword>
<accession>B9GEL2</accession>
<evidence type="ECO:0008006" key="4">
    <source>
        <dbReference type="Google" id="ProtNLM"/>
    </source>
</evidence>
<protein>
    <recommendedName>
        <fullName evidence="4">Aminotransferase-like plant mobile domain-containing protein</fullName>
    </recommendedName>
</protein>
<feature type="chain" id="PRO_5030165751" description="Aminotransferase-like plant mobile domain-containing protein" evidence="1">
    <location>
        <begin position="24"/>
        <end position="132"/>
    </location>
</feature>
<keyword evidence="1" id="KW-0732">Signal</keyword>
<proteinExistence type="predicted"/>
<gene>
    <name evidence="2" type="ORF">POPTR_001G179900</name>
</gene>
<dbReference type="EMBL" id="CM009290">
    <property type="protein sequence ID" value="PNT55215.1"/>
    <property type="molecule type" value="Genomic_DNA"/>
</dbReference>
<dbReference type="Proteomes" id="UP000006729">
    <property type="component" value="Chromosome 1"/>
</dbReference>
<evidence type="ECO:0000313" key="2">
    <source>
        <dbReference type="EMBL" id="PNT55215.1"/>
    </source>
</evidence>
<reference evidence="2 3" key="1">
    <citation type="journal article" date="2006" name="Science">
        <title>The genome of black cottonwood, Populus trichocarpa (Torr. &amp; Gray).</title>
        <authorList>
            <person name="Tuskan G.A."/>
            <person name="Difazio S."/>
            <person name="Jansson S."/>
            <person name="Bohlmann J."/>
            <person name="Grigoriev I."/>
            <person name="Hellsten U."/>
            <person name="Putnam N."/>
            <person name="Ralph S."/>
            <person name="Rombauts S."/>
            <person name="Salamov A."/>
            <person name="Schein J."/>
            <person name="Sterck L."/>
            <person name="Aerts A."/>
            <person name="Bhalerao R.R."/>
            <person name="Bhalerao R.P."/>
            <person name="Blaudez D."/>
            <person name="Boerjan W."/>
            <person name="Brun A."/>
            <person name="Brunner A."/>
            <person name="Busov V."/>
            <person name="Campbell M."/>
            <person name="Carlson J."/>
            <person name="Chalot M."/>
            <person name="Chapman J."/>
            <person name="Chen G.L."/>
            <person name="Cooper D."/>
            <person name="Coutinho P.M."/>
            <person name="Couturier J."/>
            <person name="Covert S."/>
            <person name="Cronk Q."/>
            <person name="Cunningham R."/>
            <person name="Davis J."/>
            <person name="Degroeve S."/>
            <person name="Dejardin A."/>
            <person name="Depamphilis C."/>
            <person name="Detter J."/>
            <person name="Dirks B."/>
            <person name="Dubchak I."/>
            <person name="Duplessis S."/>
            <person name="Ehlting J."/>
            <person name="Ellis B."/>
            <person name="Gendler K."/>
            <person name="Goodstein D."/>
            <person name="Gribskov M."/>
            <person name="Grimwood J."/>
            <person name="Groover A."/>
            <person name="Gunter L."/>
            <person name="Hamberger B."/>
            <person name="Heinze B."/>
            <person name="Helariutta Y."/>
            <person name="Henrissat B."/>
            <person name="Holligan D."/>
            <person name="Holt R."/>
            <person name="Huang W."/>
            <person name="Islam-Faridi N."/>
            <person name="Jones S."/>
            <person name="Jones-Rhoades M."/>
            <person name="Jorgensen R."/>
            <person name="Joshi C."/>
            <person name="Kangasjarvi J."/>
            <person name="Karlsson J."/>
            <person name="Kelleher C."/>
            <person name="Kirkpatrick R."/>
            <person name="Kirst M."/>
            <person name="Kohler A."/>
            <person name="Kalluri U."/>
            <person name="Larimer F."/>
            <person name="Leebens-Mack J."/>
            <person name="Leple J.C."/>
            <person name="Locascio P."/>
            <person name="Lou Y."/>
            <person name="Lucas S."/>
            <person name="Martin F."/>
            <person name="Montanini B."/>
            <person name="Napoli C."/>
            <person name="Nelson D.R."/>
            <person name="Nelson C."/>
            <person name="Nieminen K."/>
            <person name="Nilsson O."/>
            <person name="Pereda V."/>
            <person name="Peter G."/>
            <person name="Philippe R."/>
            <person name="Pilate G."/>
            <person name="Poliakov A."/>
            <person name="Razumovskaya J."/>
            <person name="Richardson P."/>
            <person name="Rinaldi C."/>
            <person name="Ritland K."/>
            <person name="Rouze P."/>
            <person name="Ryaboy D."/>
            <person name="Schmutz J."/>
            <person name="Schrader J."/>
            <person name="Segerman B."/>
            <person name="Shin H."/>
            <person name="Siddiqui A."/>
            <person name="Sterky F."/>
            <person name="Terry A."/>
            <person name="Tsai C.J."/>
            <person name="Uberbacher E."/>
            <person name="Unneberg P."/>
            <person name="Vahala J."/>
            <person name="Wall K."/>
            <person name="Wessler S."/>
            <person name="Yang G."/>
            <person name="Yin T."/>
            <person name="Douglas C."/>
            <person name="Marra M."/>
            <person name="Sandberg G."/>
            <person name="Van de Peer Y."/>
            <person name="Rokhsar D."/>
        </authorList>
    </citation>
    <scope>NUCLEOTIDE SEQUENCE [LARGE SCALE GENOMIC DNA]</scope>
    <source>
        <strain evidence="3">cv. Nisqually</strain>
    </source>
</reference>
<dbReference type="AlphaFoldDB" id="B9GEL2"/>
<dbReference type="InParanoid" id="B9GEL2"/>
<name>B9GEL2_POPTR</name>
<sequence>MDSCDYAHGKWFWLQFYFMLSMATNVLESEWLAWEVSGCQFPFKLRVIHVHVVWKTVYKYVESRRRGVASDIDEPYNLHLAYRVFYWLLTFYPKLQKSSVNLGPTLDIDNLKDPEQFFLAFERLEDANFGAS</sequence>
<evidence type="ECO:0000313" key="3">
    <source>
        <dbReference type="Proteomes" id="UP000006729"/>
    </source>
</evidence>
<dbReference type="HOGENOM" id="CLU_1920670_0_0_1"/>
<organism evidence="2 3">
    <name type="scientific">Populus trichocarpa</name>
    <name type="common">Western balsam poplar</name>
    <name type="synonym">Populus balsamifera subsp. trichocarpa</name>
    <dbReference type="NCBI Taxonomy" id="3694"/>
    <lineage>
        <taxon>Eukaryota</taxon>
        <taxon>Viridiplantae</taxon>
        <taxon>Streptophyta</taxon>
        <taxon>Embryophyta</taxon>
        <taxon>Tracheophyta</taxon>
        <taxon>Spermatophyta</taxon>
        <taxon>Magnoliopsida</taxon>
        <taxon>eudicotyledons</taxon>
        <taxon>Gunneridae</taxon>
        <taxon>Pentapetalae</taxon>
        <taxon>rosids</taxon>
        <taxon>fabids</taxon>
        <taxon>Malpighiales</taxon>
        <taxon>Salicaceae</taxon>
        <taxon>Saliceae</taxon>
        <taxon>Populus</taxon>
    </lineage>
</organism>